<evidence type="ECO:0000256" key="2">
    <source>
        <dbReference type="ARBA" id="ARBA00023002"/>
    </source>
</evidence>
<gene>
    <name evidence="8" type="ORF">IV68_GL000020</name>
</gene>
<dbReference type="InterPro" id="IPR022383">
    <property type="entry name" value="Lactate/malate_DH_C"/>
</dbReference>
<dbReference type="InterPro" id="IPR036291">
    <property type="entry name" value="NAD(P)-bd_dom_sf"/>
</dbReference>
<dbReference type="OrthoDB" id="9802969at2"/>
<dbReference type="PATRIC" id="fig|1123500.6.peg.19"/>
<dbReference type="Pfam" id="PF02866">
    <property type="entry name" value="Ldh_1_C"/>
    <property type="match status" value="1"/>
</dbReference>
<dbReference type="PROSITE" id="PS00064">
    <property type="entry name" value="L_LDH"/>
    <property type="match status" value="1"/>
</dbReference>
<proteinExistence type="inferred from homology"/>
<dbReference type="eggNOG" id="COG0039">
    <property type="taxonomic scope" value="Bacteria"/>
</dbReference>
<dbReference type="STRING" id="1123500.GCA_000420365_00482"/>
<keyword evidence="2 5" id="KW-0560">Oxidoreductase</keyword>
<name>A0A0R2G1A5_9LACO</name>
<evidence type="ECO:0000256" key="4">
    <source>
        <dbReference type="PIRSR" id="PIRSR000102-3"/>
    </source>
</evidence>
<feature type="binding site" evidence="4">
    <location>
        <begin position="122"/>
        <end position="124"/>
    </location>
    <ligand>
        <name>NAD(+)</name>
        <dbReference type="ChEBI" id="CHEBI:57540"/>
    </ligand>
</feature>
<evidence type="ECO:0000256" key="5">
    <source>
        <dbReference type="RuleBase" id="RU003369"/>
    </source>
</evidence>
<reference evidence="8 9" key="1">
    <citation type="journal article" date="2015" name="Genome Announc.">
        <title>Expanding the biotechnology potential of lactobacilli through comparative genomics of 213 strains and associated genera.</title>
        <authorList>
            <person name="Sun Z."/>
            <person name="Harris H.M."/>
            <person name="McCann A."/>
            <person name="Guo C."/>
            <person name="Argimon S."/>
            <person name="Zhang W."/>
            <person name="Yang X."/>
            <person name="Jeffery I.B."/>
            <person name="Cooney J.C."/>
            <person name="Kagawa T.F."/>
            <person name="Liu W."/>
            <person name="Song Y."/>
            <person name="Salvetti E."/>
            <person name="Wrobel A."/>
            <person name="Rasinkangas P."/>
            <person name="Parkhill J."/>
            <person name="Rea M.C."/>
            <person name="O'Sullivan O."/>
            <person name="Ritari J."/>
            <person name="Douillard F.P."/>
            <person name="Paul Ross R."/>
            <person name="Yang R."/>
            <person name="Briner A.E."/>
            <person name="Felis G.E."/>
            <person name="de Vos W.M."/>
            <person name="Barrangou R."/>
            <person name="Klaenhammer T.R."/>
            <person name="Caufield P.W."/>
            <person name="Cui Y."/>
            <person name="Zhang H."/>
            <person name="O'Toole P.W."/>
        </authorList>
    </citation>
    <scope>NUCLEOTIDE SEQUENCE [LARGE SCALE GENOMIC DNA]</scope>
    <source>
        <strain evidence="8 9">DSM 20190</strain>
    </source>
</reference>
<dbReference type="SUPFAM" id="SSF56327">
    <property type="entry name" value="LDH C-terminal domain-like"/>
    <property type="match status" value="1"/>
</dbReference>
<dbReference type="RefSeq" id="WP_022791277.1">
    <property type="nucleotide sequence ID" value="NZ_ATUU01000001.1"/>
</dbReference>
<dbReference type="InParanoid" id="A0A0R2G1A5"/>
<dbReference type="PANTHER" id="PTHR43128">
    <property type="entry name" value="L-2-HYDROXYCARBOXYLATE DEHYDROGENASE (NAD(P)(+))"/>
    <property type="match status" value="1"/>
</dbReference>
<keyword evidence="9" id="KW-1185">Reference proteome</keyword>
<comment type="similarity">
    <text evidence="1">Belongs to the LDH/MDH superfamily. LDH family.</text>
</comment>
<feature type="domain" description="Lactate/malate dehydrogenase C-terminal" evidence="7">
    <location>
        <begin position="149"/>
        <end position="295"/>
    </location>
</feature>
<dbReference type="InterPro" id="IPR001236">
    <property type="entry name" value="Lactate/malate_DH_N"/>
</dbReference>
<dbReference type="AlphaFoldDB" id="A0A0R2G1A5"/>
<evidence type="ECO:0000259" key="7">
    <source>
        <dbReference type="Pfam" id="PF02866"/>
    </source>
</evidence>
<evidence type="ECO:0000256" key="1">
    <source>
        <dbReference type="ARBA" id="ARBA00006054"/>
    </source>
</evidence>
<dbReference type="PIRSF" id="PIRSF000102">
    <property type="entry name" value="Lac_mal_DH"/>
    <property type="match status" value="1"/>
</dbReference>
<dbReference type="InterPro" id="IPR015955">
    <property type="entry name" value="Lactate_DH/Glyco_Ohase_4_C"/>
</dbReference>
<feature type="active site" description="Proton acceptor" evidence="3">
    <location>
        <position position="179"/>
    </location>
</feature>
<keyword evidence="4" id="KW-0520">NAD</keyword>
<dbReference type="InterPro" id="IPR018177">
    <property type="entry name" value="L-lactate_DH_AS"/>
</dbReference>
<dbReference type="PRINTS" id="PR00086">
    <property type="entry name" value="LLDHDRGNASE"/>
</dbReference>
<feature type="binding site" evidence="4">
    <location>
        <begin position="9"/>
        <end position="14"/>
    </location>
    <ligand>
        <name>NAD(+)</name>
        <dbReference type="ChEBI" id="CHEBI:57540"/>
    </ligand>
</feature>
<organism evidence="8 9">
    <name type="scientific">Weissella halotolerans DSM 20190</name>
    <dbReference type="NCBI Taxonomy" id="1123500"/>
    <lineage>
        <taxon>Bacteria</taxon>
        <taxon>Bacillati</taxon>
        <taxon>Bacillota</taxon>
        <taxon>Bacilli</taxon>
        <taxon>Lactobacillales</taxon>
        <taxon>Lactobacillaceae</taxon>
        <taxon>Weissella</taxon>
    </lineage>
</organism>
<dbReference type="Pfam" id="PF00056">
    <property type="entry name" value="Ldh_1_N"/>
    <property type="match status" value="1"/>
</dbReference>
<dbReference type="SUPFAM" id="SSF51735">
    <property type="entry name" value="NAD(P)-binding Rossmann-fold domains"/>
    <property type="match status" value="1"/>
</dbReference>
<feature type="binding site" evidence="4">
    <location>
        <position position="34"/>
    </location>
    <ligand>
        <name>NAD(+)</name>
        <dbReference type="ChEBI" id="CHEBI:57540"/>
    </ligand>
</feature>
<comment type="caution">
    <text evidence="8">The sequence shown here is derived from an EMBL/GenBank/DDBJ whole genome shotgun (WGS) entry which is preliminary data.</text>
</comment>
<feature type="domain" description="Lactate/malate dehydrogenase N-terminal" evidence="6">
    <location>
        <begin position="4"/>
        <end position="146"/>
    </location>
</feature>
<evidence type="ECO:0000313" key="8">
    <source>
        <dbReference type="EMBL" id="KRN33222.1"/>
    </source>
</evidence>
<dbReference type="Gene3D" id="3.40.50.720">
    <property type="entry name" value="NAD(P)-binding Rossmann-like Domain"/>
    <property type="match status" value="1"/>
</dbReference>
<dbReference type="InterPro" id="IPR001557">
    <property type="entry name" value="L-lactate/malate_DH"/>
</dbReference>
<dbReference type="GO" id="GO:0006089">
    <property type="term" value="P:lactate metabolic process"/>
    <property type="evidence" value="ECO:0007669"/>
    <property type="project" value="TreeGrafter"/>
</dbReference>
<dbReference type="GO" id="GO:0004459">
    <property type="term" value="F:L-lactate dehydrogenase (NAD+) activity"/>
    <property type="evidence" value="ECO:0007669"/>
    <property type="project" value="InterPro"/>
</dbReference>
<dbReference type="Gene3D" id="3.90.110.10">
    <property type="entry name" value="Lactate dehydrogenase/glycoside hydrolase, family 4, C-terminal"/>
    <property type="match status" value="1"/>
</dbReference>
<dbReference type="PANTHER" id="PTHR43128:SF31">
    <property type="entry name" value="L-LACTATE DEHYDROGENASE"/>
    <property type="match status" value="1"/>
</dbReference>
<sequence length="308" mass="33452">MTRKIGIIGLGHVGSAVAHGLITQGAADDYVFIDPNEKKVQAEALDFADANANLAYQVNITVNDWTALDDADLIIVALGKIALQGNNPSHDRFIELPFTAKQVPTVAEKLRATAFQGVLIVITNPVDVITTLFQRYTGYPKHKVIGTGTLLDTARMQRAVGQALKLDPRSVSGYNLGEHGNSQFTAWSTVRVLNQPIVDLIERYHLDLDQLDAEAKAGGFTVFDGKKFTSFGIAAAAIRLAQAVLSDSHSELVFSNYLAAYNLYLSYPAILGRQGVIASVPLTLLPNEEAKLTASYHYVNDKFHALID</sequence>
<evidence type="ECO:0000256" key="3">
    <source>
        <dbReference type="PIRSR" id="PIRSR000102-1"/>
    </source>
</evidence>
<protein>
    <submittedName>
        <fullName evidence="8">L-2-hydroxyisocaproate dehydrogenase</fullName>
    </submittedName>
</protein>
<accession>A0A0R2G1A5</accession>
<evidence type="ECO:0000313" key="9">
    <source>
        <dbReference type="Proteomes" id="UP000051296"/>
    </source>
</evidence>
<evidence type="ECO:0000259" key="6">
    <source>
        <dbReference type="Pfam" id="PF00056"/>
    </source>
</evidence>
<dbReference type="Proteomes" id="UP000051296">
    <property type="component" value="Unassembled WGS sequence"/>
</dbReference>
<dbReference type="EMBL" id="JQAX01000001">
    <property type="protein sequence ID" value="KRN33222.1"/>
    <property type="molecule type" value="Genomic_DNA"/>
</dbReference>